<reference evidence="11 12" key="1">
    <citation type="submission" date="2009-10" db="EMBL/GenBank/DDBJ databases">
        <title>Complete sequence of Halothiobacillus neapolitanus c2.</title>
        <authorList>
            <consortium name="US DOE Joint Genome Institute"/>
            <person name="Lucas S."/>
            <person name="Copeland A."/>
            <person name="Lapidus A."/>
            <person name="Glavina del Rio T."/>
            <person name="Tice H."/>
            <person name="Bruce D."/>
            <person name="Goodwin L."/>
            <person name="Pitluck S."/>
            <person name="Davenport K."/>
            <person name="Brettin T."/>
            <person name="Detter J.C."/>
            <person name="Han C."/>
            <person name="Tapia R."/>
            <person name="Larimer F."/>
            <person name="Land M."/>
            <person name="Hauser L."/>
            <person name="Kyrpides N."/>
            <person name="Mikhailova N."/>
            <person name="Kerfeld C."/>
            <person name="Cannon G."/>
            <person name="Heinhort S."/>
        </authorList>
    </citation>
    <scope>NUCLEOTIDE SEQUENCE [LARGE SCALE GENOMIC DNA]</scope>
    <source>
        <strain evidence="12">ATCC 23641 / c2</strain>
    </source>
</reference>
<gene>
    <name evidence="11" type="ordered locus">Hneap_0191</name>
</gene>
<organism evidence="11 12">
    <name type="scientific">Halothiobacillus neapolitanus (strain ATCC 23641 / DSM 15147 / CIP 104769 / NCIMB 8539 / c2)</name>
    <name type="common">Thiobacillus neapolitanus</name>
    <dbReference type="NCBI Taxonomy" id="555778"/>
    <lineage>
        <taxon>Bacteria</taxon>
        <taxon>Pseudomonadati</taxon>
        <taxon>Pseudomonadota</taxon>
        <taxon>Gammaproteobacteria</taxon>
        <taxon>Chromatiales</taxon>
        <taxon>Halothiobacillaceae</taxon>
        <taxon>Halothiobacillus</taxon>
    </lineage>
</organism>
<dbReference type="PROSITE" id="PS51373">
    <property type="entry name" value="HIPIP"/>
    <property type="match status" value="1"/>
</dbReference>
<dbReference type="InterPro" id="IPR006311">
    <property type="entry name" value="TAT_signal"/>
</dbReference>
<dbReference type="GO" id="GO:0051539">
    <property type="term" value="F:4 iron, 4 sulfur cluster binding"/>
    <property type="evidence" value="ECO:0007669"/>
    <property type="project" value="UniProtKB-KW"/>
</dbReference>
<evidence type="ECO:0000259" key="10">
    <source>
        <dbReference type="PROSITE" id="PS51373"/>
    </source>
</evidence>
<evidence type="ECO:0000256" key="6">
    <source>
        <dbReference type="ARBA" id="ARBA00022982"/>
    </source>
</evidence>
<evidence type="ECO:0000256" key="3">
    <source>
        <dbReference type="ARBA" id="ARBA00022448"/>
    </source>
</evidence>
<name>D0KWQ7_HALNC</name>
<dbReference type="InterPro" id="IPR036369">
    <property type="entry name" value="HIPIP_sf"/>
</dbReference>
<keyword evidence="8 9" id="KW-0411">Iron-sulfur</keyword>
<evidence type="ECO:0000313" key="11">
    <source>
        <dbReference type="EMBL" id="ACX95054.1"/>
    </source>
</evidence>
<keyword evidence="12" id="KW-1185">Reference proteome</keyword>
<dbReference type="SUPFAM" id="SSF57652">
    <property type="entry name" value="HIPIP (high potential iron protein)"/>
    <property type="match status" value="1"/>
</dbReference>
<dbReference type="InterPro" id="IPR000170">
    <property type="entry name" value="High_potential_FeS_prot"/>
</dbReference>
<dbReference type="HOGENOM" id="CLU_147871_1_0_6"/>
<evidence type="ECO:0000256" key="5">
    <source>
        <dbReference type="ARBA" id="ARBA00022723"/>
    </source>
</evidence>
<comment type="similarity">
    <text evidence="9">Belongs to the high-potential iron-sulfur protein (HiPIP) family.</text>
</comment>
<protein>
    <recommendedName>
        <fullName evidence="9">High-potential iron-sulfur protein</fullName>
        <shortName evidence="9">HiPIP</shortName>
    </recommendedName>
</protein>
<dbReference type="eggNOG" id="ENOG50330XW">
    <property type="taxonomic scope" value="Bacteria"/>
</dbReference>
<evidence type="ECO:0000256" key="1">
    <source>
        <dbReference type="ARBA" id="ARBA00002137"/>
    </source>
</evidence>
<keyword evidence="6 9" id="KW-0249">Electron transport</keyword>
<dbReference type="Pfam" id="PF01355">
    <property type="entry name" value="HIPIP"/>
    <property type="match status" value="1"/>
</dbReference>
<dbReference type="GO" id="GO:0046872">
    <property type="term" value="F:metal ion binding"/>
    <property type="evidence" value="ECO:0007669"/>
    <property type="project" value="UniProtKB-KW"/>
</dbReference>
<dbReference type="EMBL" id="CP001801">
    <property type="protein sequence ID" value="ACX95054.1"/>
    <property type="molecule type" value="Genomic_DNA"/>
</dbReference>
<dbReference type="GO" id="GO:0019646">
    <property type="term" value="P:aerobic electron transport chain"/>
    <property type="evidence" value="ECO:0007669"/>
    <property type="project" value="InterPro"/>
</dbReference>
<evidence type="ECO:0000256" key="7">
    <source>
        <dbReference type="ARBA" id="ARBA00023004"/>
    </source>
</evidence>
<accession>D0KWQ7</accession>
<evidence type="ECO:0000256" key="9">
    <source>
        <dbReference type="RuleBase" id="RU000620"/>
    </source>
</evidence>
<evidence type="ECO:0000313" key="12">
    <source>
        <dbReference type="Proteomes" id="UP000009102"/>
    </source>
</evidence>
<dbReference type="Proteomes" id="UP000009102">
    <property type="component" value="Chromosome"/>
</dbReference>
<dbReference type="GO" id="GO:0009055">
    <property type="term" value="F:electron transfer activity"/>
    <property type="evidence" value="ECO:0007669"/>
    <property type="project" value="InterPro"/>
</dbReference>
<keyword evidence="7 9" id="KW-0408">Iron</keyword>
<comment type="function">
    <text evidence="1 9">Specific class of high-redox-potential 4Fe-4S ferredoxins. Functions in anaerobic electron transport in most purple and in some other photosynthetic bacteria and in at least one genus (Paracoccus) of halophilic, denitrifying bacteria.</text>
</comment>
<dbReference type="AlphaFoldDB" id="D0KWQ7"/>
<dbReference type="PROSITE" id="PS51318">
    <property type="entry name" value="TAT"/>
    <property type="match status" value="1"/>
</dbReference>
<evidence type="ECO:0000256" key="2">
    <source>
        <dbReference type="ARBA" id="ARBA00011738"/>
    </source>
</evidence>
<dbReference type="STRING" id="555778.Hneap_0191"/>
<keyword evidence="4 9" id="KW-0004">4Fe-4S</keyword>
<dbReference type="Gene3D" id="4.10.490.10">
    <property type="entry name" value="High potential iron-sulphur protein"/>
    <property type="match status" value="1"/>
</dbReference>
<comment type="subunit">
    <text evidence="2 9">Homodimer.</text>
</comment>
<keyword evidence="3 9" id="KW-0813">Transport</keyword>
<dbReference type="RefSeq" id="WP_012823090.1">
    <property type="nucleotide sequence ID" value="NC_013422.1"/>
</dbReference>
<keyword evidence="5 9" id="KW-0479">Metal-binding</keyword>
<evidence type="ECO:0000256" key="4">
    <source>
        <dbReference type="ARBA" id="ARBA00022485"/>
    </source>
</evidence>
<feature type="domain" description="High potential iron-sulfur proteins family profile" evidence="10">
    <location>
        <begin position="41"/>
        <end position="115"/>
    </location>
</feature>
<evidence type="ECO:0000256" key="8">
    <source>
        <dbReference type="ARBA" id="ARBA00023014"/>
    </source>
</evidence>
<dbReference type="KEGG" id="hna:Hneap_0191"/>
<dbReference type="OrthoDB" id="5298540at2"/>
<sequence length="115" mass="12066">MSTHHSDSASSPTRRHFLSVAVKSAVLIPMAGMGMARLAVAADLPHLSPSDPTAKALNYVEVASESKSSAYQSGDACDNCALYQGDRKADWGPCAVFPGKDVASKGWCSSYVKMG</sequence>
<proteinExistence type="inferred from homology"/>